<comment type="catalytic activity">
    <reaction evidence="5">
        <text>pseudouridine(1915) in 23S rRNA + S-adenosyl-L-methionine = N(3)-methylpseudouridine(1915) in 23S rRNA + S-adenosyl-L-homocysteine + H(+)</text>
        <dbReference type="Rhea" id="RHEA:42752"/>
        <dbReference type="Rhea" id="RHEA-COMP:10221"/>
        <dbReference type="Rhea" id="RHEA-COMP:10222"/>
        <dbReference type="ChEBI" id="CHEBI:15378"/>
        <dbReference type="ChEBI" id="CHEBI:57856"/>
        <dbReference type="ChEBI" id="CHEBI:59789"/>
        <dbReference type="ChEBI" id="CHEBI:65314"/>
        <dbReference type="ChEBI" id="CHEBI:74486"/>
        <dbReference type="EC" id="2.1.1.177"/>
    </reaction>
</comment>
<keyword evidence="2 5" id="KW-0808">Transferase</keyword>
<comment type="function">
    <text evidence="5">Specifically methylates the pseudouridine at position 1915 (m3Psi1915) in 23S rRNA.</text>
</comment>
<dbReference type="EC" id="2.1.1.177" evidence="5"/>
<evidence type="ECO:0000256" key="4">
    <source>
        <dbReference type="ARBA" id="ARBA00038303"/>
    </source>
</evidence>
<dbReference type="GO" id="GO:0005737">
    <property type="term" value="C:cytoplasm"/>
    <property type="evidence" value="ECO:0007669"/>
    <property type="project" value="UniProtKB-SubCell"/>
</dbReference>
<evidence type="ECO:0000256" key="3">
    <source>
        <dbReference type="ARBA" id="ARBA00022691"/>
    </source>
</evidence>
<keyword evidence="5" id="KW-0963">Cytoplasm</keyword>
<dbReference type="PIRSF" id="PIRSF004505">
    <property type="entry name" value="MT_bac"/>
    <property type="match status" value="1"/>
</dbReference>
<name>E0XTD7_9GAMM</name>
<evidence type="ECO:0000256" key="2">
    <source>
        <dbReference type="ARBA" id="ARBA00022679"/>
    </source>
</evidence>
<dbReference type="InterPro" id="IPR003742">
    <property type="entry name" value="RlmH-like"/>
</dbReference>
<feature type="binding site" evidence="5">
    <location>
        <position position="111"/>
    </location>
    <ligand>
        <name>S-adenosyl-L-methionine</name>
        <dbReference type="ChEBI" id="CHEBI:59789"/>
    </ligand>
</feature>
<dbReference type="HAMAP" id="MF_00658">
    <property type="entry name" value="23SrRNA_methyltr_H"/>
    <property type="match status" value="1"/>
</dbReference>
<dbReference type="EMBL" id="GU474871">
    <property type="protein sequence ID" value="ADI17678.1"/>
    <property type="molecule type" value="Genomic_DNA"/>
</dbReference>
<dbReference type="Pfam" id="PF02590">
    <property type="entry name" value="SPOUT_MTase"/>
    <property type="match status" value="1"/>
</dbReference>
<dbReference type="GO" id="GO:0070038">
    <property type="term" value="F:rRNA (pseudouridine-N3-)-methyltransferase activity"/>
    <property type="evidence" value="ECO:0007669"/>
    <property type="project" value="UniProtKB-UniRule"/>
</dbReference>
<keyword evidence="5" id="KW-0698">rRNA processing</keyword>
<dbReference type="Gene3D" id="3.40.1280.10">
    <property type="match status" value="1"/>
</dbReference>
<reference evidence="6" key="1">
    <citation type="journal article" date="2011" name="Environ. Microbiol.">
        <title>Time-series analyses of Monterey Bay coastal microbial picoplankton using a 'genome proxy' microarray.</title>
        <authorList>
            <person name="Rich V.I."/>
            <person name="Pham V.D."/>
            <person name="Eppley J."/>
            <person name="Shi Y."/>
            <person name="DeLong E.F."/>
        </authorList>
    </citation>
    <scope>NUCLEOTIDE SEQUENCE</scope>
</reference>
<dbReference type="CDD" id="cd18081">
    <property type="entry name" value="RlmH-like"/>
    <property type="match status" value="1"/>
</dbReference>
<evidence type="ECO:0000256" key="1">
    <source>
        <dbReference type="ARBA" id="ARBA00022603"/>
    </source>
</evidence>
<keyword evidence="1 5" id="KW-0489">Methyltransferase</keyword>
<dbReference type="InterPro" id="IPR029026">
    <property type="entry name" value="tRNA_m1G_MTases_N"/>
</dbReference>
<proteinExistence type="inferred from homology"/>
<comment type="subunit">
    <text evidence="5">Homodimer.</text>
</comment>
<comment type="similarity">
    <text evidence="4 5">Belongs to the RNA methyltransferase RlmH family.</text>
</comment>
<gene>
    <name evidence="5" type="primary">rlmH</name>
</gene>
<dbReference type="PANTHER" id="PTHR33603:SF1">
    <property type="entry name" value="RIBOSOMAL RNA LARGE SUBUNIT METHYLTRANSFERASE H"/>
    <property type="match status" value="1"/>
</dbReference>
<sequence>MILNHYGIEQKVIKLNLIYIKNNKTKYIQDFENDLIKRMKQLIDINIIPLSHKKKFSSNKEVINHEGELIMKELKDSDLYYCFDKEGEKFDSQNFSKLIFSQNKTIHLIIGGAFGISADVKMQAKKLISFSDMEFSHEIFRIMLLEQIYRAQCIFTNHPYHQN</sequence>
<comment type="caution">
    <text evidence="5">Lacks conserved residue(s) required for the propagation of feature annotation.</text>
</comment>
<accession>E0XTD7</accession>
<evidence type="ECO:0000256" key="5">
    <source>
        <dbReference type="HAMAP-Rule" id="MF_00658"/>
    </source>
</evidence>
<dbReference type="AlphaFoldDB" id="E0XTD7"/>
<comment type="subcellular location">
    <subcellularLocation>
        <location evidence="5">Cytoplasm</location>
    </subcellularLocation>
</comment>
<evidence type="ECO:0000313" key="6">
    <source>
        <dbReference type="EMBL" id="ADI17678.1"/>
    </source>
</evidence>
<dbReference type="SUPFAM" id="SSF75217">
    <property type="entry name" value="alpha/beta knot"/>
    <property type="match status" value="1"/>
</dbReference>
<feature type="binding site" evidence="5">
    <location>
        <begin position="130"/>
        <end position="135"/>
    </location>
    <ligand>
        <name>S-adenosyl-L-methionine</name>
        <dbReference type="ChEBI" id="CHEBI:59789"/>
    </ligand>
</feature>
<dbReference type="InterPro" id="IPR029028">
    <property type="entry name" value="Alpha/beta_knot_MTases"/>
</dbReference>
<keyword evidence="3 5" id="KW-0949">S-adenosyl-L-methionine</keyword>
<organism evidence="6">
    <name type="scientific">uncultured gamma proteobacterium HF0130_23I23</name>
    <dbReference type="NCBI Taxonomy" id="710984"/>
    <lineage>
        <taxon>Bacteria</taxon>
        <taxon>Pseudomonadati</taxon>
        <taxon>Pseudomonadota</taxon>
        <taxon>Gammaproteobacteria</taxon>
        <taxon>environmental samples</taxon>
    </lineage>
</organism>
<dbReference type="PANTHER" id="PTHR33603">
    <property type="entry name" value="METHYLTRANSFERASE"/>
    <property type="match status" value="1"/>
</dbReference>
<protein>
    <recommendedName>
        <fullName evidence="5">Ribosomal RNA large subunit methyltransferase H</fullName>
        <ecNumber evidence="5">2.1.1.177</ecNumber>
    </recommendedName>
    <alternativeName>
        <fullName evidence="5">23S rRNA (pseudouridine1915-N3)-methyltransferase</fullName>
    </alternativeName>
    <alternativeName>
        <fullName evidence="5">23S rRNA m3Psi1915 methyltransferase</fullName>
    </alternativeName>
    <alternativeName>
        <fullName evidence="5">rRNA (pseudouridine-N3-)-methyltransferase RlmH</fullName>
    </alternativeName>
</protein>